<organism evidence="1 2">
    <name type="scientific">Thermoanaerobacterium thermosaccharolyticum</name>
    <name type="common">Clostridium thermosaccharolyticum</name>
    <dbReference type="NCBI Taxonomy" id="1517"/>
    <lineage>
        <taxon>Bacteria</taxon>
        <taxon>Bacillati</taxon>
        <taxon>Bacillota</taxon>
        <taxon>Clostridia</taxon>
        <taxon>Thermoanaerobacterales</taxon>
        <taxon>Thermoanaerobacteraceae</taxon>
        <taxon>Thermoanaerobacterium</taxon>
    </lineage>
</organism>
<evidence type="ECO:0000313" key="1">
    <source>
        <dbReference type="EMBL" id="AST56496.1"/>
    </source>
</evidence>
<accession>A0A223HVI8</accession>
<dbReference type="Gene3D" id="1.10.3540.10">
    <property type="entry name" value="uncharacterized protein from magnetospirillum magneticum domain"/>
    <property type="match status" value="1"/>
</dbReference>
<name>A0A223HVI8_THETR</name>
<dbReference type="EMBL" id="CP016893">
    <property type="protein sequence ID" value="AST56496.1"/>
    <property type="molecule type" value="Genomic_DNA"/>
</dbReference>
<dbReference type="Pfam" id="PF08849">
    <property type="entry name" value="BrxA"/>
    <property type="match status" value="1"/>
</dbReference>
<proteinExistence type="predicted"/>
<dbReference type="InterPro" id="IPR014948">
    <property type="entry name" value="BrxA"/>
</dbReference>
<evidence type="ECO:0000313" key="2">
    <source>
        <dbReference type="Proteomes" id="UP000214975"/>
    </source>
</evidence>
<dbReference type="AlphaFoldDB" id="A0A223HVI8"/>
<dbReference type="Proteomes" id="UP000214975">
    <property type="component" value="Chromosome"/>
</dbReference>
<reference evidence="1 2" key="1">
    <citation type="submission" date="2016-08" db="EMBL/GenBank/DDBJ databases">
        <title>A novel genetic cassette of butanologenic Thermoanaerobacterium thermosaccharolyticum that directly convert cellulose to butanol.</title>
        <authorList>
            <person name="Li T."/>
            <person name="He J."/>
        </authorList>
    </citation>
    <scope>NUCLEOTIDE SEQUENCE [LARGE SCALE GENOMIC DNA]</scope>
    <source>
        <strain evidence="1 2">TG57</strain>
    </source>
</reference>
<protein>
    <submittedName>
        <fullName evidence="1">Inner membrane protein</fullName>
    </submittedName>
</protein>
<sequence>MKELDYTARMTGEPYLYFETKVVAKLMQDKIEKEKMVDMIKEENLFQYKTKKSIDKIFNAVYKRLCVLDEYLLNIVANYNSQESKIIVLYGLMKTNRLFFEFMNEVFREKINERSYKLNKSDIMAFFDSKREQSEKVAKWHDYTLNKLSQVFTKTLLEAGLINNKVEKRIVIPSIDKGLIDHFIEIGDAAYIKAMMGDMII</sequence>
<dbReference type="RefSeq" id="WP_128712759.1">
    <property type="nucleotide sequence ID" value="NZ_CP016893.1"/>
</dbReference>
<dbReference type="InterPro" id="IPR023137">
    <property type="entry name" value="BrxA_sf"/>
</dbReference>
<gene>
    <name evidence="1" type="ORF">Thert_00272</name>
</gene>